<protein>
    <submittedName>
        <fullName evidence="3">Uncharacterized protein</fullName>
    </submittedName>
</protein>
<accession>A0A1R2CFF4</accession>
<keyword evidence="4" id="KW-1185">Reference proteome</keyword>
<reference evidence="3 4" key="1">
    <citation type="submission" date="2016-11" db="EMBL/GenBank/DDBJ databases">
        <title>The macronuclear genome of Stentor coeruleus: a giant cell with tiny introns.</title>
        <authorList>
            <person name="Slabodnick M."/>
            <person name="Ruby J.G."/>
            <person name="Reiff S.B."/>
            <person name="Swart E.C."/>
            <person name="Gosai S."/>
            <person name="Prabakaran S."/>
            <person name="Witkowska E."/>
            <person name="Larue G.E."/>
            <person name="Fisher S."/>
            <person name="Freeman R.M."/>
            <person name="Gunawardena J."/>
            <person name="Chu W."/>
            <person name="Stover N.A."/>
            <person name="Gregory B.D."/>
            <person name="Nowacki M."/>
            <person name="Derisi J."/>
            <person name="Roy S.W."/>
            <person name="Marshall W.F."/>
            <person name="Sood P."/>
        </authorList>
    </citation>
    <scope>NUCLEOTIDE SEQUENCE [LARGE SCALE GENOMIC DNA]</scope>
    <source>
        <strain evidence="3">WM001</strain>
    </source>
</reference>
<sequence length="421" mass="48222">MAKLKVIHADYHPNLTYRNLSLILLTTSNTSISINDSAFSLPQNCDFKLFLQTTSTELGQSPLLSSSLFSYNSQLWVPLFGPSSEFLGKILLQNDNFESFQDLNHIENFQKSNPSLLNFTSKTNGILVEKKFSEDLKQGKFTLQEIAKEINGELKSSLEKCRKMLEAEKKAKENLIERNLNLKAELVREIDENKKREKSLFNDIQIAESAISDMKFEILKVKTENKALQAENTRLQDESKHKSQSYKVQSEQFNDLKNEFDNAFPSSSYLLQVIEDLTGKSEIPLKDQLKDKDNKIKELNQEITNIKALNKSLFLGQNMNKIDEIEALIEQKTKKLKISGKFIKEQEQGYFFNNQKIIMLVKSGQLLCKNGTVYKPFEEFMESIGAIASEGKSLSHKRIKSSDSEKRRSSWKIGRSGMRVN</sequence>
<evidence type="ECO:0000313" key="4">
    <source>
        <dbReference type="Proteomes" id="UP000187209"/>
    </source>
</evidence>
<feature type="coiled-coil region" evidence="1">
    <location>
        <begin position="158"/>
        <end position="192"/>
    </location>
</feature>
<keyword evidence="1" id="KW-0175">Coiled coil</keyword>
<comment type="caution">
    <text evidence="3">The sequence shown here is derived from an EMBL/GenBank/DDBJ whole genome shotgun (WGS) entry which is preliminary data.</text>
</comment>
<dbReference type="EMBL" id="MPUH01000170">
    <property type="protein sequence ID" value="OMJ87676.1"/>
    <property type="molecule type" value="Genomic_DNA"/>
</dbReference>
<evidence type="ECO:0000256" key="2">
    <source>
        <dbReference type="SAM" id="MobiDB-lite"/>
    </source>
</evidence>
<evidence type="ECO:0000256" key="1">
    <source>
        <dbReference type="SAM" id="Coils"/>
    </source>
</evidence>
<name>A0A1R2CFF4_9CILI</name>
<proteinExistence type="predicted"/>
<dbReference type="AlphaFoldDB" id="A0A1R2CFF4"/>
<gene>
    <name evidence="3" type="ORF">SteCoe_10519</name>
</gene>
<evidence type="ECO:0000313" key="3">
    <source>
        <dbReference type="EMBL" id="OMJ87676.1"/>
    </source>
</evidence>
<feature type="region of interest" description="Disordered" evidence="2">
    <location>
        <begin position="395"/>
        <end position="421"/>
    </location>
</feature>
<organism evidence="3 4">
    <name type="scientific">Stentor coeruleus</name>
    <dbReference type="NCBI Taxonomy" id="5963"/>
    <lineage>
        <taxon>Eukaryota</taxon>
        <taxon>Sar</taxon>
        <taxon>Alveolata</taxon>
        <taxon>Ciliophora</taxon>
        <taxon>Postciliodesmatophora</taxon>
        <taxon>Heterotrichea</taxon>
        <taxon>Heterotrichida</taxon>
        <taxon>Stentoridae</taxon>
        <taxon>Stentor</taxon>
    </lineage>
</organism>
<dbReference type="Proteomes" id="UP000187209">
    <property type="component" value="Unassembled WGS sequence"/>
</dbReference>